<sequence length="128" mass="14803">MGLPRSIVVEFMLQLLRLALEPEIPLVVPRVMWLRINPGKRIGLGYLGEGRDGSYRKRGKQLASRSRKGRRERPTFNFIDRSVAYHSMLEVPEVFIWIGGSVIVHIGHLTNCLCNWTRRTQFGKEVWS</sequence>
<reference evidence="1 2" key="1">
    <citation type="journal article" date="2023" name="Plants (Basel)">
        <title>Bridging the Gap: Combining Genomics and Transcriptomics Approaches to Understand Stylosanthes scabra, an Orphan Legume from the Brazilian Caatinga.</title>
        <authorList>
            <person name="Ferreira-Neto J.R.C."/>
            <person name="da Silva M.D."/>
            <person name="Binneck E."/>
            <person name="de Melo N.F."/>
            <person name="da Silva R.H."/>
            <person name="de Melo A.L.T.M."/>
            <person name="Pandolfi V."/>
            <person name="Bustamante F.O."/>
            <person name="Brasileiro-Vidal A.C."/>
            <person name="Benko-Iseppon A.M."/>
        </authorList>
    </citation>
    <scope>NUCLEOTIDE SEQUENCE [LARGE SCALE GENOMIC DNA]</scope>
    <source>
        <tissue evidence="1">Leaves</tissue>
    </source>
</reference>
<proteinExistence type="predicted"/>
<evidence type="ECO:0000313" key="1">
    <source>
        <dbReference type="EMBL" id="MED6139539.1"/>
    </source>
</evidence>
<keyword evidence="2" id="KW-1185">Reference proteome</keyword>
<name>A0ABU6SSW4_9FABA</name>
<dbReference type="EMBL" id="JASCZI010061801">
    <property type="protein sequence ID" value="MED6139539.1"/>
    <property type="molecule type" value="Genomic_DNA"/>
</dbReference>
<evidence type="ECO:0000313" key="2">
    <source>
        <dbReference type="Proteomes" id="UP001341840"/>
    </source>
</evidence>
<dbReference type="Proteomes" id="UP001341840">
    <property type="component" value="Unassembled WGS sequence"/>
</dbReference>
<accession>A0ABU6SSW4</accession>
<protein>
    <submittedName>
        <fullName evidence="1">Uncharacterized protein</fullName>
    </submittedName>
</protein>
<comment type="caution">
    <text evidence="1">The sequence shown here is derived from an EMBL/GenBank/DDBJ whole genome shotgun (WGS) entry which is preliminary data.</text>
</comment>
<gene>
    <name evidence="1" type="ORF">PIB30_084757</name>
</gene>
<organism evidence="1 2">
    <name type="scientific">Stylosanthes scabra</name>
    <dbReference type="NCBI Taxonomy" id="79078"/>
    <lineage>
        <taxon>Eukaryota</taxon>
        <taxon>Viridiplantae</taxon>
        <taxon>Streptophyta</taxon>
        <taxon>Embryophyta</taxon>
        <taxon>Tracheophyta</taxon>
        <taxon>Spermatophyta</taxon>
        <taxon>Magnoliopsida</taxon>
        <taxon>eudicotyledons</taxon>
        <taxon>Gunneridae</taxon>
        <taxon>Pentapetalae</taxon>
        <taxon>rosids</taxon>
        <taxon>fabids</taxon>
        <taxon>Fabales</taxon>
        <taxon>Fabaceae</taxon>
        <taxon>Papilionoideae</taxon>
        <taxon>50 kb inversion clade</taxon>
        <taxon>dalbergioids sensu lato</taxon>
        <taxon>Dalbergieae</taxon>
        <taxon>Pterocarpus clade</taxon>
        <taxon>Stylosanthes</taxon>
    </lineage>
</organism>